<gene>
    <name evidence="1" type="ORF">LCGC14_1302880</name>
</gene>
<comment type="caution">
    <text evidence="1">The sequence shown here is derived from an EMBL/GenBank/DDBJ whole genome shotgun (WGS) entry which is preliminary data.</text>
</comment>
<organism evidence="1">
    <name type="scientific">marine sediment metagenome</name>
    <dbReference type="NCBI Taxonomy" id="412755"/>
    <lineage>
        <taxon>unclassified sequences</taxon>
        <taxon>metagenomes</taxon>
        <taxon>ecological metagenomes</taxon>
    </lineage>
</organism>
<evidence type="ECO:0000313" key="1">
    <source>
        <dbReference type="EMBL" id="KKM84076.1"/>
    </source>
</evidence>
<dbReference type="AlphaFoldDB" id="A0A0F9L9N7"/>
<protein>
    <submittedName>
        <fullName evidence="1">Uncharacterized protein</fullName>
    </submittedName>
</protein>
<reference evidence="1" key="1">
    <citation type="journal article" date="2015" name="Nature">
        <title>Complex archaea that bridge the gap between prokaryotes and eukaryotes.</title>
        <authorList>
            <person name="Spang A."/>
            <person name="Saw J.H."/>
            <person name="Jorgensen S.L."/>
            <person name="Zaremba-Niedzwiedzka K."/>
            <person name="Martijn J."/>
            <person name="Lind A.E."/>
            <person name="van Eijk R."/>
            <person name="Schleper C."/>
            <person name="Guy L."/>
            <person name="Ettema T.J."/>
        </authorList>
    </citation>
    <scope>NUCLEOTIDE SEQUENCE</scope>
</reference>
<sequence>MPLLGFTGLFKRLSIVSPTGGLKSKTTSAPTVCFSNLRFGADGIEYINSIALSDTFSSSIGPWLDSGSAEDVWIEYTITGGDPGTLNGHDPGSGRLQMNADRDFGVTENVMLETHTCTFTLDFWNAAVGGALLESVQYTLRAYVQAP</sequence>
<name>A0A0F9L9N7_9ZZZZ</name>
<dbReference type="EMBL" id="LAZR01007618">
    <property type="protein sequence ID" value="KKM84076.1"/>
    <property type="molecule type" value="Genomic_DNA"/>
</dbReference>
<proteinExistence type="predicted"/>
<accession>A0A0F9L9N7</accession>